<dbReference type="GO" id="GO:0005886">
    <property type="term" value="C:plasma membrane"/>
    <property type="evidence" value="ECO:0007669"/>
    <property type="project" value="TreeGrafter"/>
</dbReference>
<feature type="compositionally biased region" description="Pro residues" evidence="4">
    <location>
        <begin position="74"/>
        <end position="122"/>
    </location>
</feature>
<feature type="compositionally biased region" description="Gly residues" evidence="4">
    <location>
        <begin position="13"/>
        <end position="22"/>
    </location>
</feature>
<dbReference type="SMART" id="SM00335">
    <property type="entry name" value="ANX"/>
    <property type="match status" value="3"/>
</dbReference>
<evidence type="ECO:0000256" key="4">
    <source>
        <dbReference type="SAM" id="MobiDB-lite"/>
    </source>
</evidence>
<comment type="caution">
    <text evidence="5">The sequence shown here is derived from an EMBL/GenBank/DDBJ whole genome shotgun (WGS) entry which is preliminary data.</text>
</comment>
<evidence type="ECO:0000256" key="3">
    <source>
        <dbReference type="ARBA" id="ARBA00023216"/>
    </source>
</evidence>
<keyword evidence="2" id="KW-0677">Repeat</keyword>
<keyword evidence="3" id="KW-0041">Annexin</keyword>
<dbReference type="EMBL" id="JAWWNJ010000019">
    <property type="protein sequence ID" value="KAK7036152.1"/>
    <property type="molecule type" value="Genomic_DNA"/>
</dbReference>
<dbReference type="GO" id="GO:0001786">
    <property type="term" value="F:phosphatidylserine binding"/>
    <property type="evidence" value="ECO:0007669"/>
    <property type="project" value="TreeGrafter"/>
</dbReference>
<dbReference type="PROSITE" id="PS51897">
    <property type="entry name" value="ANNEXIN_2"/>
    <property type="match status" value="3"/>
</dbReference>
<dbReference type="SUPFAM" id="SSF47874">
    <property type="entry name" value="Annexin"/>
    <property type="match status" value="1"/>
</dbReference>
<comment type="similarity">
    <text evidence="1">Belongs to the annexin family.</text>
</comment>
<dbReference type="PROSITE" id="PS00223">
    <property type="entry name" value="ANNEXIN_1"/>
    <property type="match status" value="1"/>
</dbReference>
<dbReference type="InterPro" id="IPR018252">
    <property type="entry name" value="Annexin_repeat_CS"/>
</dbReference>
<dbReference type="PANTHER" id="PTHR10502:SF102">
    <property type="entry name" value="ANNEXIN B11"/>
    <property type="match status" value="1"/>
</dbReference>
<dbReference type="GO" id="GO:0005737">
    <property type="term" value="C:cytoplasm"/>
    <property type="evidence" value="ECO:0007669"/>
    <property type="project" value="TreeGrafter"/>
</dbReference>
<proteinExistence type="inferred from homology"/>
<dbReference type="InterPro" id="IPR018502">
    <property type="entry name" value="Annexin_repeat"/>
</dbReference>
<dbReference type="GO" id="GO:0005544">
    <property type="term" value="F:calcium-dependent phospholipid binding"/>
    <property type="evidence" value="ECO:0007669"/>
    <property type="project" value="InterPro"/>
</dbReference>
<feature type="region of interest" description="Disordered" evidence="4">
    <location>
        <begin position="1"/>
        <end position="179"/>
    </location>
</feature>
<organism evidence="5 6">
    <name type="scientific">Favolaschia claudopus</name>
    <dbReference type="NCBI Taxonomy" id="2862362"/>
    <lineage>
        <taxon>Eukaryota</taxon>
        <taxon>Fungi</taxon>
        <taxon>Dikarya</taxon>
        <taxon>Basidiomycota</taxon>
        <taxon>Agaricomycotina</taxon>
        <taxon>Agaricomycetes</taxon>
        <taxon>Agaricomycetidae</taxon>
        <taxon>Agaricales</taxon>
        <taxon>Marasmiineae</taxon>
        <taxon>Mycenaceae</taxon>
        <taxon>Favolaschia</taxon>
    </lineage>
</organism>
<dbReference type="GO" id="GO:0005634">
    <property type="term" value="C:nucleus"/>
    <property type="evidence" value="ECO:0007669"/>
    <property type="project" value="TreeGrafter"/>
</dbReference>
<sequence length="533" mass="57086">MSYNPNYNSGGYAQPGGGGPGGFAPNPGQPYGASPGGFPGAPQMPGFPPAFPDQPGGGSYYPPPPDSRGYAPPSGYPPPGGSYPPPGGPPPPSGHGGYPPPGGPPPSAYGAPSGPPPPPTAPRPNQSSYAPAYVNAGAPPGGYGAPPGPPPPQGQYGGFAPPPGPPGMGMGGPGQEPPTVLYRDITVHNPRFNGGMMVYGYEKDQIKRDCDEIVKIADKEKKLIEFLTRLGPLRLEVLAHEFPSHNQKGETLHRLVERKTTRYVEAGLLGLVLGPIKYDAERVKQAIQGVGTDESLLDEILVDLTPSDVSLLAYVYEQRYKKPLLRAVQGDLSGDINNFYGELLNPQRVLRPSYPGQHGMNMNAHPDDPQQLLEDDVSKLHKSGAGRVGTNESTFYGILTGRTYDHLVQVCRRYQAKHGKTLSHDLKNEFSGHTLDVLLRLVAGIEGHPRHPELSPRDARDAVLLEETMAGFGTKDGLLVMRLLRAHWSRRRMEMIGGAYLKIYGKTLTRRVEGETSGAFEDLLVAMIKGPAF</sequence>
<name>A0AAW0CB96_9AGAR</name>
<dbReference type="Pfam" id="PF00191">
    <property type="entry name" value="Annexin"/>
    <property type="match status" value="3"/>
</dbReference>
<reference evidence="5 6" key="1">
    <citation type="journal article" date="2024" name="J Genomics">
        <title>Draft genome sequencing and assembly of Favolaschia claudopus CIRM-BRFM 2984 isolated from oak limbs.</title>
        <authorList>
            <person name="Navarro D."/>
            <person name="Drula E."/>
            <person name="Chaduli D."/>
            <person name="Cazenave R."/>
            <person name="Ahrendt S."/>
            <person name="Wang J."/>
            <person name="Lipzen A."/>
            <person name="Daum C."/>
            <person name="Barry K."/>
            <person name="Grigoriev I.V."/>
            <person name="Favel A."/>
            <person name="Rosso M.N."/>
            <person name="Martin F."/>
        </authorList>
    </citation>
    <scope>NUCLEOTIDE SEQUENCE [LARGE SCALE GENOMIC DNA]</scope>
    <source>
        <strain evidence="5 6">CIRM-BRFM 2984</strain>
    </source>
</reference>
<dbReference type="GO" id="GO:0005509">
    <property type="term" value="F:calcium ion binding"/>
    <property type="evidence" value="ECO:0007669"/>
    <property type="project" value="InterPro"/>
</dbReference>
<evidence type="ECO:0000313" key="6">
    <source>
        <dbReference type="Proteomes" id="UP001362999"/>
    </source>
</evidence>
<dbReference type="GO" id="GO:0012506">
    <property type="term" value="C:vesicle membrane"/>
    <property type="evidence" value="ECO:0007669"/>
    <property type="project" value="TreeGrafter"/>
</dbReference>
<dbReference type="AlphaFoldDB" id="A0AAW0CB96"/>
<dbReference type="Proteomes" id="UP001362999">
    <property type="component" value="Unassembled WGS sequence"/>
</dbReference>
<dbReference type="Gene3D" id="1.10.220.10">
    <property type="entry name" value="Annexin"/>
    <property type="match status" value="3"/>
</dbReference>
<evidence type="ECO:0000313" key="5">
    <source>
        <dbReference type="EMBL" id="KAK7036152.1"/>
    </source>
</evidence>
<dbReference type="InterPro" id="IPR037104">
    <property type="entry name" value="Annexin_sf"/>
</dbReference>
<dbReference type="PANTHER" id="PTHR10502">
    <property type="entry name" value="ANNEXIN"/>
    <property type="match status" value="1"/>
</dbReference>
<gene>
    <name evidence="5" type="ORF">R3P38DRAFT_2910806</name>
</gene>
<evidence type="ECO:0000256" key="1">
    <source>
        <dbReference type="ARBA" id="ARBA00007831"/>
    </source>
</evidence>
<keyword evidence="6" id="KW-1185">Reference proteome</keyword>
<evidence type="ECO:0000256" key="2">
    <source>
        <dbReference type="ARBA" id="ARBA00022737"/>
    </source>
</evidence>
<protein>
    <submittedName>
        <fullName evidence="5">Annexin A4</fullName>
    </submittedName>
</protein>
<accession>A0AAW0CB96</accession>